<dbReference type="Proteomes" id="UP000663829">
    <property type="component" value="Unassembled WGS sequence"/>
</dbReference>
<dbReference type="GO" id="GO:0005080">
    <property type="term" value="F:protein kinase C binding"/>
    <property type="evidence" value="ECO:0007669"/>
    <property type="project" value="TreeGrafter"/>
</dbReference>
<dbReference type="GO" id="GO:0008270">
    <property type="term" value="F:zinc ion binding"/>
    <property type="evidence" value="ECO:0007669"/>
    <property type="project" value="UniProtKB-KW"/>
</dbReference>
<dbReference type="SUPFAM" id="SSF57850">
    <property type="entry name" value="RING/U-box"/>
    <property type="match status" value="1"/>
</dbReference>
<evidence type="ECO:0000256" key="2">
    <source>
        <dbReference type="ARBA" id="ARBA00022771"/>
    </source>
</evidence>
<dbReference type="Pfam" id="PF00569">
    <property type="entry name" value="ZZ"/>
    <property type="match status" value="1"/>
</dbReference>
<dbReference type="GO" id="GO:0000423">
    <property type="term" value="P:mitophagy"/>
    <property type="evidence" value="ECO:0007669"/>
    <property type="project" value="TreeGrafter"/>
</dbReference>
<evidence type="ECO:0000313" key="10">
    <source>
        <dbReference type="Proteomes" id="UP000663829"/>
    </source>
</evidence>
<evidence type="ECO:0000313" key="7">
    <source>
        <dbReference type="EMBL" id="CAF1306190.1"/>
    </source>
</evidence>
<dbReference type="Proteomes" id="UP000682733">
    <property type="component" value="Unassembled WGS sequence"/>
</dbReference>
<dbReference type="EMBL" id="CAJNOK010003554">
    <property type="protein sequence ID" value="CAF0905864.1"/>
    <property type="molecule type" value="Genomic_DNA"/>
</dbReference>
<dbReference type="EMBL" id="CAJOBA010003555">
    <property type="protein sequence ID" value="CAF3685805.1"/>
    <property type="molecule type" value="Genomic_DNA"/>
</dbReference>
<comment type="caution">
    <text evidence="7">The sequence shown here is derived from an EMBL/GenBank/DDBJ whole genome shotgun (WGS) entry which is preliminary data.</text>
</comment>
<dbReference type="GO" id="GO:0044753">
    <property type="term" value="C:amphisome"/>
    <property type="evidence" value="ECO:0007669"/>
    <property type="project" value="TreeGrafter"/>
</dbReference>
<feature type="region of interest" description="Disordered" evidence="4">
    <location>
        <begin position="381"/>
        <end position="425"/>
    </location>
</feature>
<dbReference type="Gene3D" id="3.30.60.90">
    <property type="match status" value="1"/>
</dbReference>
<dbReference type="SUPFAM" id="SSF46934">
    <property type="entry name" value="UBA-like"/>
    <property type="match status" value="1"/>
</dbReference>
<dbReference type="Gene3D" id="3.10.20.90">
    <property type="entry name" value="Phosphatidylinositol 3-kinase Catalytic Subunit, Chain A, domain 1"/>
    <property type="match status" value="1"/>
</dbReference>
<dbReference type="PROSITE" id="PS01357">
    <property type="entry name" value="ZF_ZZ_1"/>
    <property type="match status" value="1"/>
</dbReference>
<evidence type="ECO:0000256" key="3">
    <source>
        <dbReference type="ARBA" id="ARBA00022833"/>
    </source>
</evidence>
<gene>
    <name evidence="7" type="ORF">GPM918_LOCUS28768</name>
    <name evidence="6" type="ORF">OVA965_LOCUS9865</name>
    <name evidence="9" type="ORF">SRO942_LOCUS29293</name>
    <name evidence="8" type="ORF">TMI583_LOCUS9861</name>
</gene>
<dbReference type="PANTHER" id="PTHR15090:SF0">
    <property type="entry name" value="SEQUESTOSOME-1"/>
    <property type="match status" value="1"/>
</dbReference>
<dbReference type="PANTHER" id="PTHR15090">
    <property type="entry name" value="SEQUESTOSOME 1-RELATED"/>
    <property type="match status" value="1"/>
</dbReference>
<dbReference type="SUPFAM" id="SSF54277">
    <property type="entry name" value="CAD &amp; PB1 domains"/>
    <property type="match status" value="1"/>
</dbReference>
<evidence type="ECO:0000313" key="8">
    <source>
        <dbReference type="EMBL" id="CAF3685805.1"/>
    </source>
</evidence>
<keyword evidence="1" id="KW-0479">Metal-binding</keyword>
<feature type="region of interest" description="Disordered" evidence="4">
    <location>
        <begin position="331"/>
        <end position="350"/>
    </location>
</feature>
<dbReference type="Pfam" id="PF00564">
    <property type="entry name" value="PB1"/>
    <property type="match status" value="1"/>
</dbReference>
<keyword evidence="2" id="KW-0863">Zinc-finger</keyword>
<sequence>MAQALIVKAYYDDLNQTHPEIRRFTIDVASSRNTYQELEAKIAQLNSDYVIGQFTLQYIDEDKDRVTFSSNDELRSAISVNNCGLIKIFVKPKQQQRKGDENIHHAGVICDGCQGHVNGIRYKCVECPNYDLCETCMSKGLHSEHNMLILIKPRSRQCPYFGGRRFGNRTGHCGEARRFWREQQGGLNLGDLLNLCKGTEIADFVQQYLPSSLQTENMTQLLQQLRKEDGTINEQNILEHVGRVLQEILSPFGIDCDYFVDPKTSTTTPNDANPETAKQEEAGAACSSASTCTEPKTTPPSSQPSATTAGASANIPPWAQLASIFTTMMKNQTGPTTTTSHADEEAREKKKIDECVERMTAMGFMNTNGILAELIKAKNGDLNQKNNDEEMMVDENDQNSENEDEEGEYQSDTQENLPQKKKVMT</sequence>
<dbReference type="InterPro" id="IPR009060">
    <property type="entry name" value="UBA-like_sf"/>
</dbReference>
<dbReference type="Gene3D" id="1.10.8.10">
    <property type="entry name" value="DNA helicase RuvA subunit, C-terminal domain"/>
    <property type="match status" value="1"/>
</dbReference>
<dbReference type="OrthoDB" id="2122982at2759"/>
<feature type="compositionally biased region" description="Low complexity" evidence="4">
    <location>
        <begin position="303"/>
        <end position="313"/>
    </location>
</feature>
<evidence type="ECO:0000259" key="5">
    <source>
        <dbReference type="PROSITE" id="PS01357"/>
    </source>
</evidence>
<feature type="compositionally biased region" description="Low complexity" evidence="4">
    <location>
        <begin position="284"/>
        <end position="296"/>
    </location>
</feature>
<dbReference type="InterPro" id="IPR052260">
    <property type="entry name" value="Autophagy_Rcpt_SigReg"/>
</dbReference>
<organism evidence="7 10">
    <name type="scientific">Didymodactylos carnosus</name>
    <dbReference type="NCBI Taxonomy" id="1234261"/>
    <lineage>
        <taxon>Eukaryota</taxon>
        <taxon>Metazoa</taxon>
        <taxon>Spiralia</taxon>
        <taxon>Gnathifera</taxon>
        <taxon>Rotifera</taxon>
        <taxon>Eurotatoria</taxon>
        <taxon>Bdelloidea</taxon>
        <taxon>Philodinida</taxon>
        <taxon>Philodinidae</taxon>
        <taxon>Didymodactylos</taxon>
    </lineage>
</organism>
<protein>
    <recommendedName>
        <fullName evidence="5">ZZ-type domain-containing protein</fullName>
    </recommendedName>
</protein>
<accession>A0A815E1L6</accession>
<reference evidence="7" key="1">
    <citation type="submission" date="2021-02" db="EMBL/GenBank/DDBJ databases">
        <authorList>
            <person name="Nowell W R."/>
        </authorList>
    </citation>
    <scope>NUCLEOTIDE SEQUENCE</scope>
</reference>
<dbReference type="CDD" id="cd02340">
    <property type="entry name" value="ZZ_NBR1_like"/>
    <property type="match status" value="1"/>
</dbReference>
<keyword evidence="10" id="KW-1185">Reference proteome</keyword>
<dbReference type="GO" id="GO:0016235">
    <property type="term" value="C:aggresome"/>
    <property type="evidence" value="ECO:0007669"/>
    <property type="project" value="TreeGrafter"/>
</dbReference>
<dbReference type="Proteomes" id="UP000681722">
    <property type="component" value="Unassembled WGS sequence"/>
</dbReference>
<dbReference type="GO" id="GO:0035973">
    <property type="term" value="P:aggrephagy"/>
    <property type="evidence" value="ECO:0007669"/>
    <property type="project" value="TreeGrafter"/>
</dbReference>
<dbReference type="InterPro" id="IPR043145">
    <property type="entry name" value="Znf_ZZ_sf"/>
</dbReference>
<evidence type="ECO:0000256" key="1">
    <source>
        <dbReference type="ARBA" id="ARBA00022723"/>
    </source>
</evidence>
<dbReference type="InterPro" id="IPR000270">
    <property type="entry name" value="PB1_dom"/>
</dbReference>
<dbReference type="SMART" id="SM00666">
    <property type="entry name" value="PB1"/>
    <property type="match status" value="1"/>
</dbReference>
<dbReference type="InterPro" id="IPR000433">
    <property type="entry name" value="Znf_ZZ"/>
</dbReference>
<dbReference type="GO" id="GO:0007032">
    <property type="term" value="P:endosome organization"/>
    <property type="evidence" value="ECO:0007669"/>
    <property type="project" value="TreeGrafter"/>
</dbReference>
<dbReference type="EMBL" id="CAJOBC010040019">
    <property type="protein sequence ID" value="CAF4139647.1"/>
    <property type="molecule type" value="Genomic_DNA"/>
</dbReference>
<feature type="compositionally biased region" description="Basic and acidic residues" evidence="4">
    <location>
        <begin position="341"/>
        <end position="350"/>
    </location>
</feature>
<evidence type="ECO:0000313" key="9">
    <source>
        <dbReference type="EMBL" id="CAF4139647.1"/>
    </source>
</evidence>
<name>A0A815E1L6_9BILA</name>
<dbReference type="AlphaFoldDB" id="A0A815E1L6"/>
<feature type="compositionally biased region" description="Polar residues" evidence="4">
    <location>
        <begin position="331"/>
        <end position="340"/>
    </location>
</feature>
<dbReference type="SMART" id="SM00291">
    <property type="entry name" value="ZnF_ZZ"/>
    <property type="match status" value="1"/>
</dbReference>
<feature type="compositionally biased region" description="Acidic residues" evidence="4">
    <location>
        <begin position="389"/>
        <end position="409"/>
    </location>
</feature>
<dbReference type="GO" id="GO:0070530">
    <property type="term" value="F:K63-linked polyubiquitin modification-dependent protein binding"/>
    <property type="evidence" value="ECO:0007669"/>
    <property type="project" value="TreeGrafter"/>
</dbReference>
<feature type="domain" description="ZZ-type" evidence="5">
    <location>
        <begin position="110"/>
        <end position="136"/>
    </location>
</feature>
<dbReference type="EMBL" id="CAJNOQ010012712">
    <property type="protein sequence ID" value="CAF1306190.1"/>
    <property type="molecule type" value="Genomic_DNA"/>
</dbReference>
<evidence type="ECO:0000256" key="4">
    <source>
        <dbReference type="SAM" id="MobiDB-lite"/>
    </source>
</evidence>
<feature type="region of interest" description="Disordered" evidence="4">
    <location>
        <begin position="265"/>
        <end position="314"/>
    </location>
</feature>
<keyword evidence="3" id="KW-0862">Zinc</keyword>
<dbReference type="Proteomes" id="UP000677228">
    <property type="component" value="Unassembled WGS sequence"/>
</dbReference>
<evidence type="ECO:0000313" key="6">
    <source>
        <dbReference type="EMBL" id="CAF0905864.1"/>
    </source>
</evidence>
<proteinExistence type="predicted"/>